<evidence type="ECO:0000313" key="1">
    <source>
        <dbReference type="EMBL" id="HCO24351.1"/>
    </source>
</evidence>
<evidence type="ECO:0008006" key="3">
    <source>
        <dbReference type="Google" id="ProtNLM"/>
    </source>
</evidence>
<name>A0A3D3R668_9PLAN</name>
<sequence length="318" mass="35781">MSHSILEEPQTEASVTAAAKRLQATMAAARLSFTWLGVRKSLTINQKNQAADSFGAEGKYLSAGKKLLDTSHPAFKVVTAVRGRAVAYWKGVSLPYPEPGIRLIRQSDIQDFDQRMADFRDELDAAVADLDRHFDELRSAARERLGDLFNSTDYPPSLLGMFAIEHDFPSVEPPPYLQQLSPALYEQECQRMQLRFDAAVQLAEQAFLEEISKLVEHASERLSGQSDGRPKVFRDTAITNLTEFFERFRTLNVRSNEQLDALVDRAQQIVAGIKPQQLRDNTVLRQQVASQLAGVQSSLDGLLIDRPRRNILRRSPQE</sequence>
<evidence type="ECO:0000313" key="2">
    <source>
        <dbReference type="Proteomes" id="UP000263642"/>
    </source>
</evidence>
<gene>
    <name evidence="1" type="ORF">DIT97_15420</name>
</gene>
<proteinExistence type="predicted"/>
<dbReference type="Proteomes" id="UP000263642">
    <property type="component" value="Unassembled WGS sequence"/>
</dbReference>
<dbReference type="AlphaFoldDB" id="A0A3D3R668"/>
<protein>
    <recommendedName>
        <fullName evidence="3">DUF3150 domain-containing protein</fullName>
    </recommendedName>
</protein>
<reference evidence="1 2" key="1">
    <citation type="journal article" date="2018" name="Nat. Biotechnol.">
        <title>A standardized bacterial taxonomy based on genome phylogeny substantially revises the tree of life.</title>
        <authorList>
            <person name="Parks D.H."/>
            <person name="Chuvochina M."/>
            <person name="Waite D.W."/>
            <person name="Rinke C."/>
            <person name="Skarshewski A."/>
            <person name="Chaumeil P.A."/>
            <person name="Hugenholtz P."/>
        </authorList>
    </citation>
    <scope>NUCLEOTIDE SEQUENCE [LARGE SCALE GENOMIC DNA]</scope>
    <source>
        <strain evidence="1">UBA9375</strain>
    </source>
</reference>
<comment type="caution">
    <text evidence="1">The sequence shown here is derived from an EMBL/GenBank/DDBJ whole genome shotgun (WGS) entry which is preliminary data.</text>
</comment>
<dbReference type="EMBL" id="DQAY01000090">
    <property type="protein sequence ID" value="HCO24351.1"/>
    <property type="molecule type" value="Genomic_DNA"/>
</dbReference>
<accession>A0A3D3R668</accession>
<organism evidence="1 2">
    <name type="scientific">Gimesia maris</name>
    <dbReference type="NCBI Taxonomy" id="122"/>
    <lineage>
        <taxon>Bacteria</taxon>
        <taxon>Pseudomonadati</taxon>
        <taxon>Planctomycetota</taxon>
        <taxon>Planctomycetia</taxon>
        <taxon>Planctomycetales</taxon>
        <taxon>Planctomycetaceae</taxon>
        <taxon>Gimesia</taxon>
    </lineage>
</organism>